<proteinExistence type="predicted"/>
<evidence type="ECO:0000313" key="3">
    <source>
        <dbReference type="Proteomes" id="UP000267821"/>
    </source>
</evidence>
<dbReference type="AlphaFoldDB" id="A0A3N4LXT6"/>
<name>A0A3N4LXT6_9PEZI</name>
<feature type="transmembrane region" description="Helical" evidence="1">
    <location>
        <begin position="98"/>
        <end position="116"/>
    </location>
</feature>
<dbReference type="Proteomes" id="UP000267821">
    <property type="component" value="Unassembled WGS sequence"/>
</dbReference>
<gene>
    <name evidence="2" type="ORF">L211DRAFT_681102</name>
</gene>
<keyword evidence="3" id="KW-1185">Reference proteome</keyword>
<organism evidence="2 3">
    <name type="scientific">Terfezia boudieri ATCC MYA-4762</name>
    <dbReference type="NCBI Taxonomy" id="1051890"/>
    <lineage>
        <taxon>Eukaryota</taxon>
        <taxon>Fungi</taxon>
        <taxon>Dikarya</taxon>
        <taxon>Ascomycota</taxon>
        <taxon>Pezizomycotina</taxon>
        <taxon>Pezizomycetes</taxon>
        <taxon>Pezizales</taxon>
        <taxon>Pezizaceae</taxon>
        <taxon>Terfezia</taxon>
    </lineage>
</organism>
<keyword evidence="1" id="KW-0472">Membrane</keyword>
<accession>A0A3N4LXT6</accession>
<dbReference type="InParanoid" id="A0A3N4LXT6"/>
<reference evidence="2 3" key="1">
    <citation type="journal article" date="2018" name="Nat. Ecol. Evol.">
        <title>Pezizomycetes genomes reveal the molecular basis of ectomycorrhizal truffle lifestyle.</title>
        <authorList>
            <person name="Murat C."/>
            <person name="Payen T."/>
            <person name="Noel B."/>
            <person name="Kuo A."/>
            <person name="Morin E."/>
            <person name="Chen J."/>
            <person name="Kohler A."/>
            <person name="Krizsan K."/>
            <person name="Balestrini R."/>
            <person name="Da Silva C."/>
            <person name="Montanini B."/>
            <person name="Hainaut M."/>
            <person name="Levati E."/>
            <person name="Barry K.W."/>
            <person name="Belfiori B."/>
            <person name="Cichocki N."/>
            <person name="Clum A."/>
            <person name="Dockter R.B."/>
            <person name="Fauchery L."/>
            <person name="Guy J."/>
            <person name="Iotti M."/>
            <person name="Le Tacon F."/>
            <person name="Lindquist E.A."/>
            <person name="Lipzen A."/>
            <person name="Malagnac F."/>
            <person name="Mello A."/>
            <person name="Molinier V."/>
            <person name="Miyauchi S."/>
            <person name="Poulain J."/>
            <person name="Riccioni C."/>
            <person name="Rubini A."/>
            <person name="Sitrit Y."/>
            <person name="Splivallo R."/>
            <person name="Traeger S."/>
            <person name="Wang M."/>
            <person name="Zifcakova L."/>
            <person name="Wipf D."/>
            <person name="Zambonelli A."/>
            <person name="Paolocci F."/>
            <person name="Nowrousian M."/>
            <person name="Ottonello S."/>
            <person name="Baldrian P."/>
            <person name="Spatafora J.W."/>
            <person name="Henrissat B."/>
            <person name="Nagy L.G."/>
            <person name="Aury J.M."/>
            <person name="Wincker P."/>
            <person name="Grigoriev I.V."/>
            <person name="Bonfante P."/>
            <person name="Martin F.M."/>
        </authorList>
    </citation>
    <scope>NUCLEOTIDE SEQUENCE [LARGE SCALE GENOMIC DNA]</scope>
    <source>
        <strain evidence="2 3">ATCC MYA-4762</strain>
    </source>
</reference>
<keyword evidence="1" id="KW-0812">Transmembrane</keyword>
<keyword evidence="1" id="KW-1133">Transmembrane helix</keyword>
<sequence>MKISEGYQVTSRILLSGNCTARWHKKSYLPLHKEMMHVGEFSMSSGVLRRGFAPQMRTFLQIAKEPKHRKTQESNHMKSNKNKKVNLSIKFGLNFRKYMISIASILVSILSTFWFPSVP</sequence>
<evidence type="ECO:0000256" key="1">
    <source>
        <dbReference type="SAM" id="Phobius"/>
    </source>
</evidence>
<protein>
    <submittedName>
        <fullName evidence="2">Uncharacterized protein</fullName>
    </submittedName>
</protein>
<evidence type="ECO:0000313" key="2">
    <source>
        <dbReference type="EMBL" id="RPB26518.1"/>
    </source>
</evidence>
<dbReference type="EMBL" id="ML121534">
    <property type="protein sequence ID" value="RPB26518.1"/>
    <property type="molecule type" value="Genomic_DNA"/>
</dbReference>